<feature type="transmembrane region" description="Helical" evidence="1">
    <location>
        <begin position="330"/>
        <end position="349"/>
    </location>
</feature>
<evidence type="ECO:0000256" key="1">
    <source>
        <dbReference type="SAM" id="Phobius"/>
    </source>
</evidence>
<protein>
    <submittedName>
        <fullName evidence="2">Uncharacterized protein</fullName>
    </submittedName>
</protein>
<feature type="transmembrane region" description="Helical" evidence="1">
    <location>
        <begin position="305"/>
        <end position="324"/>
    </location>
</feature>
<dbReference type="RefSeq" id="WP_203856900.1">
    <property type="nucleotide sequence ID" value="NZ_BAAAZQ010000009.1"/>
</dbReference>
<feature type="transmembrane region" description="Helical" evidence="1">
    <location>
        <begin position="105"/>
        <end position="123"/>
    </location>
</feature>
<feature type="transmembrane region" description="Helical" evidence="1">
    <location>
        <begin position="230"/>
        <end position="251"/>
    </location>
</feature>
<feature type="transmembrane region" description="Helical" evidence="1">
    <location>
        <begin position="203"/>
        <end position="223"/>
    </location>
</feature>
<organism evidence="2 3">
    <name type="scientific">Plantactinospora mayteni</name>
    <dbReference type="NCBI Taxonomy" id="566021"/>
    <lineage>
        <taxon>Bacteria</taxon>
        <taxon>Bacillati</taxon>
        <taxon>Actinomycetota</taxon>
        <taxon>Actinomycetes</taxon>
        <taxon>Micromonosporales</taxon>
        <taxon>Micromonosporaceae</taxon>
        <taxon>Plantactinospora</taxon>
    </lineage>
</organism>
<accession>A0ABQ4EKM2</accession>
<keyword evidence="1" id="KW-0812">Transmembrane</keyword>
<keyword evidence="1" id="KW-0472">Membrane</keyword>
<feature type="transmembrane region" description="Helical" evidence="1">
    <location>
        <begin position="143"/>
        <end position="165"/>
    </location>
</feature>
<name>A0ABQ4EKM2_9ACTN</name>
<feature type="transmembrane region" description="Helical" evidence="1">
    <location>
        <begin position="63"/>
        <end position="84"/>
    </location>
</feature>
<keyword evidence="1" id="KW-1133">Transmembrane helix</keyword>
<reference evidence="2 3" key="1">
    <citation type="submission" date="2021-01" db="EMBL/GenBank/DDBJ databases">
        <title>Whole genome shotgun sequence of Plantactinospora mayteni NBRC 109088.</title>
        <authorList>
            <person name="Komaki H."/>
            <person name="Tamura T."/>
        </authorList>
    </citation>
    <scope>NUCLEOTIDE SEQUENCE [LARGE SCALE GENOMIC DNA]</scope>
    <source>
        <strain evidence="2 3">NBRC 109088</strain>
    </source>
</reference>
<keyword evidence="3" id="KW-1185">Reference proteome</keyword>
<proteinExistence type="predicted"/>
<dbReference type="EMBL" id="BONX01000009">
    <property type="protein sequence ID" value="GIG95301.1"/>
    <property type="molecule type" value="Genomic_DNA"/>
</dbReference>
<evidence type="ECO:0000313" key="3">
    <source>
        <dbReference type="Proteomes" id="UP000621500"/>
    </source>
</evidence>
<feature type="transmembrane region" description="Helical" evidence="1">
    <location>
        <begin position="271"/>
        <end position="293"/>
    </location>
</feature>
<feature type="transmembrane region" description="Helical" evidence="1">
    <location>
        <begin position="24"/>
        <end position="43"/>
    </location>
</feature>
<sequence>MTVLQSGGSEPAATAGSGRPRREVIGAWFLLAGYLSLLLGLTWDGQWHNDVGPDNFWTAPHLLLYSGTAIMGLTCLTVVLVNTWRPGLDGDRPAVRVFGVFRAPLPFLVGGVGAAGNLLYGVADLWWHDFYGFDIALASTPSHLGLALCIFTELVGVVMAATVLGPSRGQRWAFAAACAVGVMGSTQLANVLSDPVSRVFPALGPRTVLMGVASALVVCLAVGVTRSVRWLLASGLVFLTTQVGIILFTPAATRWYADAIDMPFRDYAAGISPGIFLPAAYPVVMLLVAAVLWYARRRAAAPTRVVPVLGVVAGLLTALMYAFLESGLNRPVTLLVTALLSGATGWFGWRCAALVRGRELAAPGRTGPAGLALDGAPA</sequence>
<comment type="caution">
    <text evidence="2">The sequence shown here is derived from an EMBL/GenBank/DDBJ whole genome shotgun (WGS) entry which is preliminary data.</text>
</comment>
<feature type="transmembrane region" description="Helical" evidence="1">
    <location>
        <begin position="172"/>
        <end position="191"/>
    </location>
</feature>
<dbReference type="Proteomes" id="UP000621500">
    <property type="component" value="Unassembled WGS sequence"/>
</dbReference>
<gene>
    <name evidence="2" type="ORF">Pma05_18740</name>
</gene>
<evidence type="ECO:0000313" key="2">
    <source>
        <dbReference type="EMBL" id="GIG95301.1"/>
    </source>
</evidence>